<dbReference type="Gramene" id="mRNA:HanXRQr2_Chr14g0632911">
    <property type="protein sequence ID" value="mRNA:HanXRQr2_Chr14g0632911"/>
    <property type="gene ID" value="HanXRQr2_Chr14g0632911"/>
</dbReference>
<keyword evidence="2" id="KW-0808">Transferase</keyword>
<dbReference type="PANTHER" id="PTHR44329:SF280">
    <property type="entry name" value="PROTEIN KINASE"/>
    <property type="match status" value="1"/>
</dbReference>
<keyword evidence="2" id="KW-0418">Kinase</keyword>
<keyword evidence="4" id="KW-1185">Reference proteome</keyword>
<dbReference type="AlphaFoldDB" id="A0A251THP2"/>
<dbReference type="InterPro" id="IPR000719">
    <property type="entry name" value="Prot_kinase_dom"/>
</dbReference>
<evidence type="ECO:0000313" key="3">
    <source>
        <dbReference type="EMBL" id="OTG10279.1"/>
    </source>
</evidence>
<dbReference type="Pfam" id="PF07714">
    <property type="entry name" value="PK_Tyr_Ser-Thr"/>
    <property type="match status" value="1"/>
</dbReference>
<reference evidence="2" key="3">
    <citation type="submission" date="2020-06" db="EMBL/GenBank/DDBJ databases">
        <title>Helianthus annuus Genome sequencing and assembly Release 2.</title>
        <authorList>
            <person name="Gouzy J."/>
            <person name="Langlade N."/>
            <person name="Munos S."/>
        </authorList>
    </citation>
    <scope>NUCLEOTIDE SEQUENCE</scope>
    <source>
        <tissue evidence="2">Leaves</tissue>
    </source>
</reference>
<dbReference type="InParanoid" id="A0A251THP2"/>
<sequence length="141" mass="16042">MTYETGTLGYMAPEVPNENPYNRKFDVYSFGICLWEIYCCNMPYPDLSFSEVTSADVRQNLMPDIPRCCPSSLSNVMKLCWDANPDKLPEMDKVVRMLEGIDTTKGGDMILGDQAQVVFASGSIAGLKDLYHVLRRWYTYI</sequence>
<dbReference type="Proteomes" id="UP000215914">
    <property type="component" value="Chromosome 10"/>
</dbReference>
<protein>
    <submittedName>
        <fullName evidence="2">Dual-specificity kinase TKL-Pl-4 family</fullName>
        <ecNumber evidence="2">2.7.12.1</ecNumber>
    </submittedName>
</protein>
<reference evidence="2 4" key="1">
    <citation type="journal article" date="2017" name="Nature">
        <title>The sunflower genome provides insights into oil metabolism, flowering and Asterid evolution.</title>
        <authorList>
            <person name="Badouin H."/>
            <person name="Gouzy J."/>
            <person name="Grassa C.J."/>
            <person name="Murat F."/>
            <person name="Staton S.E."/>
            <person name="Cottret L."/>
            <person name="Lelandais-Briere C."/>
            <person name="Owens G.L."/>
            <person name="Carrere S."/>
            <person name="Mayjonade B."/>
            <person name="Legrand L."/>
            <person name="Gill N."/>
            <person name="Kane N.C."/>
            <person name="Bowers J.E."/>
            <person name="Hubner S."/>
            <person name="Bellec A."/>
            <person name="Berard A."/>
            <person name="Berges H."/>
            <person name="Blanchet N."/>
            <person name="Boniface M.C."/>
            <person name="Brunel D."/>
            <person name="Catrice O."/>
            <person name="Chaidir N."/>
            <person name="Claudel C."/>
            <person name="Donnadieu C."/>
            <person name="Faraut T."/>
            <person name="Fievet G."/>
            <person name="Helmstetter N."/>
            <person name="King M."/>
            <person name="Knapp S.J."/>
            <person name="Lai Z."/>
            <person name="Le Paslier M.C."/>
            <person name="Lippi Y."/>
            <person name="Lorenzon L."/>
            <person name="Mandel J.R."/>
            <person name="Marage G."/>
            <person name="Marchand G."/>
            <person name="Marquand E."/>
            <person name="Bret-Mestries E."/>
            <person name="Morien E."/>
            <person name="Nambeesan S."/>
            <person name="Nguyen T."/>
            <person name="Pegot-Espagnet P."/>
            <person name="Pouilly N."/>
            <person name="Raftis F."/>
            <person name="Sallet E."/>
            <person name="Schiex T."/>
            <person name="Thomas J."/>
            <person name="Vandecasteele C."/>
            <person name="Vares D."/>
            <person name="Vear F."/>
            <person name="Vautrin S."/>
            <person name="Crespi M."/>
            <person name="Mangin B."/>
            <person name="Burke J.M."/>
            <person name="Salse J."/>
            <person name="Munos S."/>
            <person name="Vincourt P."/>
            <person name="Rieseberg L.H."/>
            <person name="Langlade N.B."/>
        </authorList>
    </citation>
    <scope>NUCLEOTIDE SEQUENCE [LARGE SCALE GENOMIC DNA]</scope>
    <source>
        <strain evidence="4">cv. SF193</strain>
        <tissue evidence="2">Leaves</tissue>
    </source>
</reference>
<feature type="domain" description="Protein kinase" evidence="1">
    <location>
        <begin position="1"/>
        <end position="101"/>
    </location>
</feature>
<dbReference type="PANTHER" id="PTHR44329">
    <property type="entry name" value="SERINE/THREONINE-PROTEIN KINASE TNNI3K-RELATED"/>
    <property type="match status" value="1"/>
</dbReference>
<dbReference type="EMBL" id="CM007899">
    <property type="protein sequence ID" value="OTG10279.1"/>
    <property type="molecule type" value="Genomic_DNA"/>
</dbReference>
<evidence type="ECO:0000259" key="1">
    <source>
        <dbReference type="PROSITE" id="PS50011"/>
    </source>
</evidence>
<dbReference type="EMBL" id="MNCJ02000329">
    <property type="protein sequence ID" value="KAF5768140.1"/>
    <property type="molecule type" value="Genomic_DNA"/>
</dbReference>
<evidence type="ECO:0000313" key="2">
    <source>
        <dbReference type="EMBL" id="KAF5768140.1"/>
    </source>
</evidence>
<dbReference type="InterPro" id="IPR051681">
    <property type="entry name" value="Ser/Thr_Kinases-Pseudokinases"/>
</dbReference>
<dbReference type="InterPro" id="IPR011009">
    <property type="entry name" value="Kinase-like_dom_sf"/>
</dbReference>
<dbReference type="Gene3D" id="1.10.510.10">
    <property type="entry name" value="Transferase(Phosphotransferase) domain 1"/>
    <property type="match status" value="1"/>
</dbReference>
<evidence type="ECO:0000313" key="4">
    <source>
        <dbReference type="Proteomes" id="UP000215914"/>
    </source>
</evidence>
<dbReference type="PROSITE" id="PS50011">
    <property type="entry name" value="PROTEIN_KINASE_DOM"/>
    <property type="match status" value="1"/>
</dbReference>
<proteinExistence type="predicted"/>
<name>A0A251THP2_HELAN</name>
<dbReference type="EC" id="2.7.12.1" evidence="2"/>
<gene>
    <name evidence="3" type="ORF">HannXRQ_Chr10g0285861</name>
    <name evidence="2" type="ORF">HanXRQr2_Chr14g0632911</name>
</gene>
<accession>A0A251THP2</accession>
<dbReference type="SUPFAM" id="SSF56112">
    <property type="entry name" value="Protein kinase-like (PK-like)"/>
    <property type="match status" value="1"/>
</dbReference>
<organism evidence="3 4">
    <name type="scientific">Helianthus annuus</name>
    <name type="common">Common sunflower</name>
    <dbReference type="NCBI Taxonomy" id="4232"/>
    <lineage>
        <taxon>Eukaryota</taxon>
        <taxon>Viridiplantae</taxon>
        <taxon>Streptophyta</taxon>
        <taxon>Embryophyta</taxon>
        <taxon>Tracheophyta</taxon>
        <taxon>Spermatophyta</taxon>
        <taxon>Magnoliopsida</taxon>
        <taxon>eudicotyledons</taxon>
        <taxon>Gunneridae</taxon>
        <taxon>Pentapetalae</taxon>
        <taxon>asterids</taxon>
        <taxon>campanulids</taxon>
        <taxon>Asterales</taxon>
        <taxon>Asteraceae</taxon>
        <taxon>Asteroideae</taxon>
        <taxon>Heliantheae alliance</taxon>
        <taxon>Heliantheae</taxon>
        <taxon>Helianthus</taxon>
    </lineage>
</organism>
<dbReference type="GO" id="GO:0005524">
    <property type="term" value="F:ATP binding"/>
    <property type="evidence" value="ECO:0007669"/>
    <property type="project" value="InterPro"/>
</dbReference>
<reference evidence="3" key="2">
    <citation type="submission" date="2017-02" db="EMBL/GenBank/DDBJ databases">
        <title>Sunflower complete genome.</title>
        <authorList>
            <person name="Langlade N."/>
            <person name="Munos S."/>
        </authorList>
    </citation>
    <scope>NUCLEOTIDE SEQUENCE [LARGE SCALE GENOMIC DNA]</scope>
    <source>
        <tissue evidence="3">Leaves</tissue>
    </source>
</reference>
<dbReference type="GO" id="GO:0004712">
    <property type="term" value="F:protein serine/threonine/tyrosine kinase activity"/>
    <property type="evidence" value="ECO:0007669"/>
    <property type="project" value="UniProtKB-EC"/>
</dbReference>
<dbReference type="InterPro" id="IPR001245">
    <property type="entry name" value="Ser-Thr/Tyr_kinase_cat_dom"/>
</dbReference>